<keyword evidence="1" id="KW-1133">Transmembrane helix</keyword>
<accession>A0A0F9PKY5</accession>
<keyword evidence="1" id="KW-0812">Transmembrane</keyword>
<protein>
    <submittedName>
        <fullName evidence="2">Uncharacterized protein</fullName>
    </submittedName>
</protein>
<feature type="transmembrane region" description="Helical" evidence="1">
    <location>
        <begin position="49"/>
        <end position="71"/>
    </location>
</feature>
<keyword evidence="1" id="KW-0472">Membrane</keyword>
<evidence type="ECO:0000256" key="1">
    <source>
        <dbReference type="SAM" id="Phobius"/>
    </source>
</evidence>
<name>A0A0F9PKY5_9ZZZZ</name>
<proteinExistence type="predicted"/>
<dbReference type="AlphaFoldDB" id="A0A0F9PKY5"/>
<organism evidence="2">
    <name type="scientific">marine sediment metagenome</name>
    <dbReference type="NCBI Taxonomy" id="412755"/>
    <lineage>
        <taxon>unclassified sequences</taxon>
        <taxon>metagenomes</taxon>
        <taxon>ecological metagenomes</taxon>
    </lineage>
</organism>
<dbReference type="EMBL" id="LAZR01002821">
    <property type="protein sequence ID" value="KKN25197.1"/>
    <property type="molecule type" value="Genomic_DNA"/>
</dbReference>
<sequence length="72" mass="7754">MGGSKEDIQKIHGKLRALNSAPAPDNLDNVEALFDTLEKVAGMRRHRSVLLFWAGYTAGVLSAGLLALFLMG</sequence>
<comment type="caution">
    <text evidence="2">The sequence shown here is derived from an EMBL/GenBank/DDBJ whole genome shotgun (WGS) entry which is preliminary data.</text>
</comment>
<reference evidence="2" key="1">
    <citation type="journal article" date="2015" name="Nature">
        <title>Complex archaea that bridge the gap between prokaryotes and eukaryotes.</title>
        <authorList>
            <person name="Spang A."/>
            <person name="Saw J.H."/>
            <person name="Jorgensen S.L."/>
            <person name="Zaremba-Niedzwiedzka K."/>
            <person name="Martijn J."/>
            <person name="Lind A.E."/>
            <person name="van Eijk R."/>
            <person name="Schleper C."/>
            <person name="Guy L."/>
            <person name="Ettema T.J."/>
        </authorList>
    </citation>
    <scope>NUCLEOTIDE SEQUENCE</scope>
</reference>
<evidence type="ECO:0000313" key="2">
    <source>
        <dbReference type="EMBL" id="KKN25197.1"/>
    </source>
</evidence>
<gene>
    <name evidence="2" type="ORF">LCGC14_0887230</name>
</gene>